<sequence length="101" mass="11538">MSKVCVDRTVIARSGRPNVVRDHLFDLQKWLTELGLHCLHSSNHILFNQILLLKNTVLSSISHPVIENESTCNSVYTRVDGKRFEGSGKNEQKMKRRSDGF</sequence>
<feature type="region of interest" description="Disordered" evidence="1">
    <location>
        <begin position="82"/>
        <end position="101"/>
    </location>
</feature>
<organism evidence="2 3">
    <name type="scientific">Albugo candida</name>
    <dbReference type="NCBI Taxonomy" id="65357"/>
    <lineage>
        <taxon>Eukaryota</taxon>
        <taxon>Sar</taxon>
        <taxon>Stramenopiles</taxon>
        <taxon>Oomycota</taxon>
        <taxon>Peronosporomycetes</taxon>
        <taxon>Albuginales</taxon>
        <taxon>Albuginaceae</taxon>
        <taxon>Albugo</taxon>
    </lineage>
</organism>
<dbReference type="EMBL" id="CAIX01000089">
    <property type="protein sequence ID" value="CCI10096.1"/>
    <property type="molecule type" value="Genomic_DNA"/>
</dbReference>
<gene>
    <name evidence="2" type="ORF">BN9_059670</name>
</gene>
<evidence type="ECO:0000313" key="2">
    <source>
        <dbReference type="EMBL" id="CCI10096.1"/>
    </source>
</evidence>
<protein>
    <submittedName>
        <fullName evidence="2">Uncharacterized protein</fullName>
    </submittedName>
</protein>
<evidence type="ECO:0000256" key="1">
    <source>
        <dbReference type="SAM" id="MobiDB-lite"/>
    </source>
</evidence>
<comment type="caution">
    <text evidence="2">The sequence shown here is derived from an EMBL/GenBank/DDBJ whole genome shotgun (WGS) entry which is preliminary data.</text>
</comment>
<dbReference type="AlphaFoldDB" id="A0A024FT04"/>
<dbReference type="Proteomes" id="UP000053237">
    <property type="component" value="Unassembled WGS sequence"/>
</dbReference>
<evidence type="ECO:0000313" key="3">
    <source>
        <dbReference type="Proteomes" id="UP000053237"/>
    </source>
</evidence>
<proteinExistence type="predicted"/>
<name>A0A024FT04_9STRA</name>
<keyword evidence="3" id="KW-1185">Reference proteome</keyword>
<accession>A0A024FT04</accession>
<reference evidence="2 3" key="1">
    <citation type="submission" date="2012-05" db="EMBL/GenBank/DDBJ databases">
        <title>Recombination and specialization in a pathogen metapopulation.</title>
        <authorList>
            <person name="Gardiner A."/>
            <person name="Kemen E."/>
            <person name="Schultz-Larsen T."/>
            <person name="MacLean D."/>
            <person name="Van Oosterhout C."/>
            <person name="Jones J.D.G."/>
        </authorList>
    </citation>
    <scope>NUCLEOTIDE SEQUENCE [LARGE SCALE GENOMIC DNA]</scope>
    <source>
        <strain evidence="2 3">Ac Nc2</strain>
    </source>
</reference>
<dbReference type="InParanoid" id="A0A024FT04"/>